<dbReference type="OrthoDB" id="117809at2"/>
<dbReference type="STRING" id="1090615.SAMN04515671_0619"/>
<dbReference type="Pfam" id="PF02826">
    <property type="entry name" value="2-Hacid_dh_C"/>
    <property type="match status" value="1"/>
</dbReference>
<evidence type="ECO:0000256" key="4">
    <source>
        <dbReference type="RuleBase" id="RU003719"/>
    </source>
</evidence>
<feature type="domain" description="D-isomer specific 2-hydroxyacid dehydrogenase catalytic" evidence="5">
    <location>
        <begin position="49"/>
        <end position="323"/>
    </location>
</feature>
<protein>
    <submittedName>
        <fullName evidence="7">Phosphoglycerate dehydrogenase</fullName>
    </submittedName>
</protein>
<dbReference type="EMBL" id="LT629710">
    <property type="protein sequence ID" value="SDO34125.1"/>
    <property type="molecule type" value="Genomic_DNA"/>
</dbReference>
<proteinExistence type="inferred from homology"/>
<evidence type="ECO:0000256" key="1">
    <source>
        <dbReference type="ARBA" id="ARBA00005854"/>
    </source>
</evidence>
<dbReference type="InterPro" id="IPR050223">
    <property type="entry name" value="D-isomer_2-hydroxyacid_DH"/>
</dbReference>
<dbReference type="InterPro" id="IPR006139">
    <property type="entry name" value="D-isomer_2_OHA_DH_cat_dom"/>
</dbReference>
<dbReference type="AlphaFoldDB" id="A0A1H0IRX1"/>
<reference evidence="7 8" key="1">
    <citation type="submission" date="2016-10" db="EMBL/GenBank/DDBJ databases">
        <authorList>
            <person name="de Groot N.N."/>
        </authorList>
    </citation>
    <scope>NUCLEOTIDE SEQUENCE [LARGE SCALE GENOMIC DNA]</scope>
    <source>
        <strain evidence="8">P4-7,KCTC 19426,CECT 7604</strain>
    </source>
</reference>
<dbReference type="Gene3D" id="3.40.50.720">
    <property type="entry name" value="NAD(P)-binding Rossmann-like Domain"/>
    <property type="match status" value="2"/>
</dbReference>
<evidence type="ECO:0000259" key="6">
    <source>
        <dbReference type="Pfam" id="PF02826"/>
    </source>
</evidence>
<name>A0A1H0IRX1_9ACTN</name>
<dbReference type="Proteomes" id="UP000198741">
    <property type="component" value="Chromosome I"/>
</dbReference>
<dbReference type="GO" id="GO:0051287">
    <property type="term" value="F:NAD binding"/>
    <property type="evidence" value="ECO:0007669"/>
    <property type="project" value="InterPro"/>
</dbReference>
<dbReference type="GO" id="GO:0030267">
    <property type="term" value="F:glyoxylate reductase (NADPH) activity"/>
    <property type="evidence" value="ECO:0007669"/>
    <property type="project" value="TreeGrafter"/>
</dbReference>
<evidence type="ECO:0000256" key="2">
    <source>
        <dbReference type="ARBA" id="ARBA00023002"/>
    </source>
</evidence>
<gene>
    <name evidence="7" type="ORF">SAMN04515671_0619</name>
</gene>
<dbReference type="SUPFAM" id="SSF51735">
    <property type="entry name" value="NAD(P)-binding Rossmann-fold domains"/>
    <property type="match status" value="1"/>
</dbReference>
<dbReference type="PANTHER" id="PTHR10996:SF178">
    <property type="entry name" value="2-HYDROXYACID DEHYDROGENASE YGL185C-RELATED"/>
    <property type="match status" value="1"/>
</dbReference>
<comment type="similarity">
    <text evidence="1 4">Belongs to the D-isomer specific 2-hydroxyacid dehydrogenase family.</text>
</comment>
<sequence>MRIVVSDANLASWRSDLESALPDGTVVAWPDPTDDVAIGQALISADVLVGPRFTAEMGEAATNLRLVQVAGAGTDKIDVNALPHGAKVANTFHHEDSITEYVVAATVMLRRGIRQQDAALRRGEWVTPAHDAAQPWVSGLAGATVGFVGFGHIGARTWELFKAFRAHGMTVTRRGEIDATAQGLEWAGTVDDIDKLLEMSDVVVVSAPLTPETTGMIGGSELSRMGPSAVLVNVGRGPLVDQDALYAALRDGAIGGAAIDVWYDYPPAGHTGSPSTQPFHELSNVLMTPHSSGLTRQTFDGRVVDVAENINRLAAGRPLRNVVAVAS</sequence>
<dbReference type="InterPro" id="IPR006140">
    <property type="entry name" value="D-isomer_DH_NAD-bd"/>
</dbReference>
<keyword evidence="3" id="KW-0520">NAD</keyword>
<evidence type="ECO:0000313" key="8">
    <source>
        <dbReference type="Proteomes" id="UP000198741"/>
    </source>
</evidence>
<evidence type="ECO:0000313" key="7">
    <source>
        <dbReference type="EMBL" id="SDO34125.1"/>
    </source>
</evidence>
<dbReference type="GO" id="GO:0016618">
    <property type="term" value="F:hydroxypyruvate reductase [NAD(P)H] activity"/>
    <property type="evidence" value="ECO:0007669"/>
    <property type="project" value="TreeGrafter"/>
</dbReference>
<dbReference type="PANTHER" id="PTHR10996">
    <property type="entry name" value="2-HYDROXYACID DEHYDROGENASE-RELATED"/>
    <property type="match status" value="1"/>
</dbReference>
<dbReference type="CDD" id="cd12165">
    <property type="entry name" value="2-Hacid_dh_6"/>
    <property type="match status" value="1"/>
</dbReference>
<dbReference type="SUPFAM" id="SSF52283">
    <property type="entry name" value="Formate/glycerate dehydrogenase catalytic domain-like"/>
    <property type="match status" value="1"/>
</dbReference>
<organism evidence="7 8">
    <name type="scientific">Nakamurella panacisegetis</name>
    <dbReference type="NCBI Taxonomy" id="1090615"/>
    <lineage>
        <taxon>Bacteria</taxon>
        <taxon>Bacillati</taxon>
        <taxon>Actinomycetota</taxon>
        <taxon>Actinomycetes</taxon>
        <taxon>Nakamurellales</taxon>
        <taxon>Nakamurellaceae</taxon>
        <taxon>Nakamurella</taxon>
    </lineage>
</organism>
<feature type="domain" description="D-isomer specific 2-hydroxyacid dehydrogenase NAD-binding" evidence="6">
    <location>
        <begin position="104"/>
        <end position="291"/>
    </location>
</feature>
<keyword evidence="8" id="KW-1185">Reference proteome</keyword>
<evidence type="ECO:0000259" key="5">
    <source>
        <dbReference type="Pfam" id="PF00389"/>
    </source>
</evidence>
<keyword evidence="2 4" id="KW-0560">Oxidoreductase</keyword>
<dbReference type="Pfam" id="PF00389">
    <property type="entry name" value="2-Hacid_dh"/>
    <property type="match status" value="1"/>
</dbReference>
<dbReference type="GO" id="GO:0005829">
    <property type="term" value="C:cytosol"/>
    <property type="evidence" value="ECO:0007669"/>
    <property type="project" value="TreeGrafter"/>
</dbReference>
<dbReference type="InterPro" id="IPR036291">
    <property type="entry name" value="NAD(P)-bd_dom_sf"/>
</dbReference>
<evidence type="ECO:0000256" key="3">
    <source>
        <dbReference type="ARBA" id="ARBA00023027"/>
    </source>
</evidence>
<dbReference type="RefSeq" id="WP_090474551.1">
    <property type="nucleotide sequence ID" value="NZ_LT629710.1"/>
</dbReference>
<accession>A0A1H0IRX1</accession>